<comment type="subunit">
    <text evidence="5 6">The basal body constitutes a major portion of the flagellar organelle and consists of four rings (L,P,S, and M) mounted on a central rod. The rod consists of about 26 subunits of FlgG in the distal portion, and FlgB, FlgC and FlgF are thought to build up the proximal portion of the rod with about 6 subunits each.</text>
</comment>
<proteinExistence type="inferred from homology"/>
<keyword evidence="9" id="KW-0969">Cilium</keyword>
<gene>
    <name evidence="9" type="primary">flgC</name>
    <name evidence="9" type="ORF">Pla133_51470</name>
</gene>
<dbReference type="KEGG" id="pbap:Pla133_51470"/>
<dbReference type="PANTHER" id="PTHR30435:SF2">
    <property type="entry name" value="FLAGELLAR BASAL-BODY ROD PROTEIN FLGC"/>
    <property type="match status" value="1"/>
</dbReference>
<evidence type="ECO:0000259" key="7">
    <source>
        <dbReference type="Pfam" id="PF00460"/>
    </source>
</evidence>
<keyword evidence="4 6" id="KW-0975">Bacterial flagellum</keyword>
<keyword evidence="10" id="KW-1185">Reference proteome</keyword>
<dbReference type="GO" id="GO:0030694">
    <property type="term" value="C:bacterial-type flagellum basal body, rod"/>
    <property type="evidence" value="ECO:0007669"/>
    <property type="project" value="UniProtKB-UniRule"/>
</dbReference>
<dbReference type="InterPro" id="IPR006299">
    <property type="entry name" value="FlgC"/>
</dbReference>
<reference evidence="9 10" key="1">
    <citation type="submission" date="2019-02" db="EMBL/GenBank/DDBJ databases">
        <title>Deep-cultivation of Planctomycetes and their phenomic and genomic characterization uncovers novel biology.</title>
        <authorList>
            <person name="Wiegand S."/>
            <person name="Jogler M."/>
            <person name="Boedeker C."/>
            <person name="Pinto D."/>
            <person name="Vollmers J."/>
            <person name="Rivas-Marin E."/>
            <person name="Kohn T."/>
            <person name="Peeters S.H."/>
            <person name="Heuer A."/>
            <person name="Rast P."/>
            <person name="Oberbeckmann S."/>
            <person name="Bunk B."/>
            <person name="Jeske O."/>
            <person name="Meyerdierks A."/>
            <person name="Storesund J.E."/>
            <person name="Kallscheuer N."/>
            <person name="Luecker S."/>
            <person name="Lage O.M."/>
            <person name="Pohl T."/>
            <person name="Merkel B.J."/>
            <person name="Hornburger P."/>
            <person name="Mueller R.-W."/>
            <person name="Bruemmer F."/>
            <person name="Labrenz M."/>
            <person name="Spormann A.M."/>
            <person name="Op den Camp H."/>
            <person name="Overmann J."/>
            <person name="Amann R."/>
            <person name="Jetten M.S.M."/>
            <person name="Mascher T."/>
            <person name="Medema M.H."/>
            <person name="Devos D.P."/>
            <person name="Kaster A.-K."/>
            <person name="Ovreas L."/>
            <person name="Rohde M."/>
            <person name="Galperin M.Y."/>
            <person name="Jogler C."/>
        </authorList>
    </citation>
    <scope>NUCLEOTIDE SEQUENCE [LARGE SCALE GENOMIC DNA]</scope>
    <source>
        <strain evidence="9 10">Pla133</strain>
    </source>
</reference>
<dbReference type="AlphaFoldDB" id="A0A518BSS7"/>
<dbReference type="Pfam" id="PF00460">
    <property type="entry name" value="Flg_bb_rod"/>
    <property type="match status" value="1"/>
</dbReference>
<evidence type="ECO:0000313" key="9">
    <source>
        <dbReference type="EMBL" id="QDU70024.1"/>
    </source>
</evidence>
<feature type="domain" description="Flagellar basal body rod protein N-terminal" evidence="7">
    <location>
        <begin position="11"/>
        <end position="36"/>
    </location>
</feature>
<name>A0A518BSS7_9BACT</name>
<evidence type="ECO:0000256" key="5">
    <source>
        <dbReference type="ARBA" id="ARBA00025933"/>
    </source>
</evidence>
<dbReference type="GO" id="GO:0071978">
    <property type="term" value="P:bacterial-type flagellum-dependent swarming motility"/>
    <property type="evidence" value="ECO:0007669"/>
    <property type="project" value="TreeGrafter"/>
</dbReference>
<accession>A0A518BSS7</accession>
<dbReference type="PANTHER" id="PTHR30435">
    <property type="entry name" value="FLAGELLAR PROTEIN"/>
    <property type="match status" value="1"/>
</dbReference>
<dbReference type="Proteomes" id="UP000316921">
    <property type="component" value="Chromosome"/>
</dbReference>
<protein>
    <recommendedName>
        <fullName evidence="3 6">Flagellar basal-body rod protein FlgC</fullName>
    </recommendedName>
</protein>
<dbReference type="RefSeq" id="WP_419191949.1">
    <property type="nucleotide sequence ID" value="NZ_CP036287.1"/>
</dbReference>
<evidence type="ECO:0000313" key="10">
    <source>
        <dbReference type="Proteomes" id="UP000316921"/>
    </source>
</evidence>
<dbReference type="Pfam" id="PF06429">
    <property type="entry name" value="Flg_bbr_C"/>
    <property type="match status" value="1"/>
</dbReference>
<keyword evidence="9" id="KW-0282">Flagellum</keyword>
<evidence type="ECO:0000259" key="8">
    <source>
        <dbReference type="Pfam" id="PF06429"/>
    </source>
</evidence>
<evidence type="ECO:0000256" key="6">
    <source>
        <dbReference type="RuleBase" id="RU362062"/>
    </source>
</evidence>
<sequence>MSSIDTLFRGMRSATSGLRAERARMDVIAENLANSQVTSTPEGGPYRRKVVSFEALVSDGPDGNPTVSGVASARVTRDMTTDFETVNIPGHPDADASGMVRMPNVNAVSELADMITAMRAYEANLTSAEGYVRMAQRALELAR</sequence>
<feature type="domain" description="Flagellar basal-body/hook protein C-terminal" evidence="8">
    <location>
        <begin position="97"/>
        <end position="140"/>
    </location>
</feature>
<keyword evidence="9" id="KW-0966">Cell projection</keyword>
<comment type="subcellular location">
    <subcellularLocation>
        <location evidence="1 6">Bacterial flagellum basal body</location>
    </subcellularLocation>
</comment>
<dbReference type="InterPro" id="IPR001444">
    <property type="entry name" value="Flag_bb_rod_N"/>
</dbReference>
<comment type="similarity">
    <text evidence="2">Belongs to the flagella basal body rod proteins family.</text>
</comment>
<evidence type="ECO:0000256" key="3">
    <source>
        <dbReference type="ARBA" id="ARBA00017941"/>
    </source>
</evidence>
<evidence type="ECO:0000256" key="2">
    <source>
        <dbReference type="ARBA" id="ARBA00009677"/>
    </source>
</evidence>
<evidence type="ECO:0000256" key="1">
    <source>
        <dbReference type="ARBA" id="ARBA00004117"/>
    </source>
</evidence>
<dbReference type="NCBIfam" id="TIGR01395">
    <property type="entry name" value="FlgC"/>
    <property type="match status" value="1"/>
</dbReference>
<organism evidence="9 10">
    <name type="scientific">Engelhardtia mirabilis</name>
    <dbReference type="NCBI Taxonomy" id="2528011"/>
    <lineage>
        <taxon>Bacteria</taxon>
        <taxon>Pseudomonadati</taxon>
        <taxon>Planctomycetota</taxon>
        <taxon>Planctomycetia</taxon>
        <taxon>Planctomycetia incertae sedis</taxon>
        <taxon>Engelhardtia</taxon>
    </lineage>
</organism>
<dbReference type="InterPro" id="IPR010930">
    <property type="entry name" value="Flg_bb/hook_C_dom"/>
</dbReference>
<dbReference type="EMBL" id="CP036287">
    <property type="protein sequence ID" value="QDU70024.1"/>
    <property type="molecule type" value="Genomic_DNA"/>
</dbReference>
<evidence type="ECO:0000256" key="4">
    <source>
        <dbReference type="ARBA" id="ARBA00023143"/>
    </source>
</evidence>